<gene>
    <name evidence="2" type="ORF">PMO01_21500</name>
</gene>
<dbReference type="GO" id="GO:0008168">
    <property type="term" value="F:methyltransferase activity"/>
    <property type="evidence" value="ECO:0007669"/>
    <property type="project" value="UniProtKB-KW"/>
</dbReference>
<dbReference type="Pfam" id="PF13649">
    <property type="entry name" value="Methyltransf_25"/>
    <property type="match status" value="1"/>
</dbReference>
<keyword evidence="2" id="KW-0489">Methyltransferase</keyword>
<reference evidence="2" key="1">
    <citation type="journal article" date="2014" name="Genome Announc.">
        <title>Draft Genome Sequence of Pseudomonas moraviensis R28-S.</title>
        <authorList>
            <person name="Hunter S.S."/>
            <person name="Yano H."/>
            <person name="Loftie-Eaton W."/>
            <person name="Hughes J."/>
            <person name="De Gelder L."/>
            <person name="Stragier P."/>
            <person name="De Vos P."/>
            <person name="Settles M.L."/>
            <person name="Top E.M."/>
        </authorList>
    </citation>
    <scope>NUCLEOTIDE SEQUENCE [LARGE SCALE GENOMIC DNA]</scope>
    <source>
        <strain evidence="2">R28-S</strain>
    </source>
</reference>
<keyword evidence="2" id="KW-0808">Transferase</keyword>
<evidence type="ECO:0000259" key="1">
    <source>
        <dbReference type="Pfam" id="PF13649"/>
    </source>
</evidence>
<dbReference type="InterPro" id="IPR029063">
    <property type="entry name" value="SAM-dependent_MTases_sf"/>
</dbReference>
<dbReference type="PATRIC" id="fig|1395516.4.peg.4367"/>
<feature type="domain" description="Methyltransferase" evidence="1">
    <location>
        <begin position="56"/>
        <end position="150"/>
    </location>
</feature>
<dbReference type="EMBL" id="AYMZ01000009">
    <property type="protein sequence ID" value="ETF06229.1"/>
    <property type="molecule type" value="Genomic_DNA"/>
</dbReference>
<organism evidence="2">
    <name type="scientific">Pseudomonas moraviensis R28-S</name>
    <dbReference type="NCBI Taxonomy" id="1395516"/>
    <lineage>
        <taxon>Bacteria</taxon>
        <taxon>Pseudomonadati</taxon>
        <taxon>Pseudomonadota</taxon>
        <taxon>Gammaproteobacteria</taxon>
        <taxon>Pseudomonadales</taxon>
        <taxon>Pseudomonadaceae</taxon>
        <taxon>Pseudomonas</taxon>
    </lineage>
</organism>
<dbReference type="Gene3D" id="3.40.50.150">
    <property type="entry name" value="Vaccinia Virus protein VP39"/>
    <property type="match status" value="1"/>
</dbReference>
<dbReference type="InterPro" id="IPR041698">
    <property type="entry name" value="Methyltransf_25"/>
</dbReference>
<name>V8R4N3_9PSED</name>
<dbReference type="HOGENOM" id="CLU_088235_0_0_6"/>
<dbReference type="GO" id="GO:0032259">
    <property type="term" value="P:methylation"/>
    <property type="evidence" value="ECO:0007669"/>
    <property type="project" value="UniProtKB-KW"/>
</dbReference>
<comment type="caution">
    <text evidence="2">The sequence shown here is derived from an EMBL/GenBank/DDBJ whole genome shotgun (WGS) entry which is preliminary data.</text>
</comment>
<dbReference type="eggNOG" id="COG0500">
    <property type="taxonomic scope" value="Bacteria"/>
</dbReference>
<evidence type="ECO:0000313" key="2">
    <source>
        <dbReference type="EMBL" id="ETF06229.1"/>
    </source>
</evidence>
<accession>V8R4N3</accession>
<sequence>MMAGPIKLDFSEKYDDQHAQRYLRKHQQSLGRRLSHWRDEQVGRKALALAGDPGLVLDLPCGAGRFWPMLAEKPNRVIIGADNSESMIKTALQGQPADVVKRVQPLHTSAFDIALPDNSVDSIFCMRLLHHIGEAEHRRVILREFERVTRDSVIVSLWVDGNFKAWKRKRAERDRPSHDYQNRFLIPAATIEKEFEQAGFRIQEQLDFIPLYAMWRVYVLRKR</sequence>
<dbReference type="Proteomes" id="UP000024771">
    <property type="component" value="Chromosome"/>
</dbReference>
<protein>
    <submittedName>
        <fullName evidence="2">SAM-dependent methyltransferase</fullName>
    </submittedName>
</protein>
<dbReference type="CDD" id="cd02440">
    <property type="entry name" value="AdoMet_MTases"/>
    <property type="match status" value="1"/>
</dbReference>
<proteinExistence type="predicted"/>
<dbReference type="AlphaFoldDB" id="V8R4N3"/>
<dbReference type="SUPFAM" id="SSF53335">
    <property type="entry name" value="S-adenosyl-L-methionine-dependent methyltransferases"/>
    <property type="match status" value="1"/>
</dbReference>